<name>A0ABW2NUE1_9BACL</name>
<evidence type="ECO:0000259" key="2">
    <source>
        <dbReference type="Pfam" id="PF00149"/>
    </source>
</evidence>
<dbReference type="InterPro" id="IPR004843">
    <property type="entry name" value="Calcineurin-like_PHP"/>
</dbReference>
<dbReference type="Pfam" id="PF00149">
    <property type="entry name" value="Metallophos"/>
    <property type="match status" value="1"/>
</dbReference>
<feature type="domain" description="Calcineurin-like phosphoesterase" evidence="2">
    <location>
        <begin position="3"/>
        <end position="200"/>
    </location>
</feature>
<dbReference type="EMBL" id="JBHTCP010000048">
    <property type="protein sequence ID" value="MFC7372873.1"/>
    <property type="molecule type" value="Genomic_DNA"/>
</dbReference>
<dbReference type="Gene3D" id="3.60.21.10">
    <property type="match status" value="1"/>
</dbReference>
<dbReference type="SUPFAM" id="SSF56300">
    <property type="entry name" value="Metallo-dependent phosphatases"/>
    <property type="match status" value="1"/>
</dbReference>
<evidence type="ECO:0000256" key="1">
    <source>
        <dbReference type="ARBA" id="ARBA00022801"/>
    </source>
</evidence>
<gene>
    <name evidence="3" type="ORF">ACFQPF_14545</name>
</gene>
<dbReference type="InterPro" id="IPR014576">
    <property type="entry name" value="Pesterase_YhaO"/>
</dbReference>
<accession>A0ABW2NUE1</accession>
<dbReference type="InterPro" id="IPR041796">
    <property type="entry name" value="Mre11_N"/>
</dbReference>
<keyword evidence="1" id="KW-0378">Hydrolase</keyword>
<dbReference type="InterPro" id="IPR050535">
    <property type="entry name" value="DNA_Repair-Maintenance_Comp"/>
</dbReference>
<dbReference type="PIRSF" id="PIRSF033091">
    <property type="entry name" value="Pesterase_YhaO"/>
    <property type="match status" value="1"/>
</dbReference>
<sequence>MVTFVHCADLHLDSPFKGLGSLPASIFQRLQESTFAAFSKLVDIAIAEETDFMLVAGDIFDGDMRSLKAQYRFKKEMEKLNRSNIKVYISHGNHDHLGGQWTELDWPENVTFFSGKDVEKAVFKKNGRTEAVIYGFSYETRAVTENRTNQYPVKTGDVLHIGMLHGQAAGYTGHDPYAPFLLQELISKNYDYWALGHIHKRSDLSIDPPIRYSGNIQGRHKNETGEKGAYIVELDKDGESSRFISTSDIIWKEESLQMENIESENDLLNTCLKIKETCREDSKGVLLKLVLTGKSPIFLSLSSFLSELHDVLNEEESEGDFVFVHEIANESWPDRSMTNVQTGFWADVQQMMEKNDVMNESLIELYGHRQAAKFLDQLSEDDVKEVMRLAQNELLMERLKN</sequence>
<keyword evidence="3" id="KW-0540">Nuclease</keyword>
<reference evidence="4" key="1">
    <citation type="journal article" date="2019" name="Int. J. Syst. Evol. Microbiol.">
        <title>The Global Catalogue of Microorganisms (GCM) 10K type strain sequencing project: providing services to taxonomists for standard genome sequencing and annotation.</title>
        <authorList>
            <consortium name="The Broad Institute Genomics Platform"/>
            <consortium name="The Broad Institute Genome Sequencing Center for Infectious Disease"/>
            <person name="Wu L."/>
            <person name="Ma J."/>
        </authorList>
    </citation>
    <scope>NUCLEOTIDE SEQUENCE [LARGE SCALE GENOMIC DNA]</scope>
    <source>
        <strain evidence="4">NBRC 106396</strain>
    </source>
</reference>
<dbReference type="RefSeq" id="WP_379750439.1">
    <property type="nucleotide sequence ID" value="NZ_JBHTCP010000048.1"/>
</dbReference>
<dbReference type="PANTHER" id="PTHR30337:SF7">
    <property type="entry name" value="PHOSPHOESTERASE"/>
    <property type="match status" value="1"/>
</dbReference>
<keyword evidence="3" id="KW-0269">Exonuclease</keyword>
<dbReference type="InterPro" id="IPR029052">
    <property type="entry name" value="Metallo-depent_PP-like"/>
</dbReference>
<organism evidence="3 4">
    <name type="scientific">Fictibacillus iocasae</name>
    <dbReference type="NCBI Taxonomy" id="2715437"/>
    <lineage>
        <taxon>Bacteria</taxon>
        <taxon>Bacillati</taxon>
        <taxon>Bacillota</taxon>
        <taxon>Bacilli</taxon>
        <taxon>Bacillales</taxon>
        <taxon>Fictibacillaceae</taxon>
        <taxon>Fictibacillus</taxon>
    </lineage>
</organism>
<comment type="caution">
    <text evidence="3">The sequence shown here is derived from an EMBL/GenBank/DDBJ whole genome shotgun (WGS) entry which is preliminary data.</text>
</comment>
<keyword evidence="4" id="KW-1185">Reference proteome</keyword>
<evidence type="ECO:0000313" key="4">
    <source>
        <dbReference type="Proteomes" id="UP001596549"/>
    </source>
</evidence>
<dbReference type="CDD" id="cd00840">
    <property type="entry name" value="MPP_Mre11_N"/>
    <property type="match status" value="1"/>
</dbReference>
<proteinExistence type="predicted"/>
<protein>
    <submittedName>
        <fullName evidence="3">Exonuclease SbcCD subunit D</fullName>
    </submittedName>
</protein>
<dbReference type="PANTHER" id="PTHR30337">
    <property type="entry name" value="COMPONENT OF ATP-DEPENDENT DSDNA EXONUCLEASE"/>
    <property type="match status" value="1"/>
</dbReference>
<evidence type="ECO:0000313" key="3">
    <source>
        <dbReference type="EMBL" id="MFC7372873.1"/>
    </source>
</evidence>
<dbReference type="Proteomes" id="UP001596549">
    <property type="component" value="Unassembled WGS sequence"/>
</dbReference>
<dbReference type="GO" id="GO:0004527">
    <property type="term" value="F:exonuclease activity"/>
    <property type="evidence" value="ECO:0007669"/>
    <property type="project" value="UniProtKB-KW"/>
</dbReference>